<dbReference type="AlphaFoldDB" id="A0A5D0MGQ4"/>
<keyword evidence="2 3" id="KW-0694">RNA-binding</keyword>
<evidence type="ECO:0000256" key="1">
    <source>
        <dbReference type="ARBA" id="ARBA00022555"/>
    </source>
</evidence>
<name>A0A5D0MGQ4_9BACT</name>
<dbReference type="Gene3D" id="2.40.50.140">
    <property type="entry name" value="Nucleic acid-binding proteins"/>
    <property type="match status" value="1"/>
</dbReference>
<gene>
    <name evidence="5" type="ORF">FXF47_09355</name>
</gene>
<reference evidence="5" key="1">
    <citation type="submission" date="2019-08" db="EMBL/GenBank/DDBJ databases">
        <title>Genomic characterization of a novel candidate phylum (ARYD3) from a high temperature, high salinity tertiary oil reservoir in north central Oklahoma, USA.</title>
        <authorList>
            <person name="Youssef N.H."/>
            <person name="Yadav A."/>
            <person name="Elshahed M.S."/>
        </authorList>
    </citation>
    <scope>NUCLEOTIDE SEQUENCE [LARGE SCALE GENOMIC DNA]</scope>
    <source>
        <strain evidence="5">ARYD3</strain>
    </source>
</reference>
<dbReference type="Proteomes" id="UP000324143">
    <property type="component" value="Unassembled WGS sequence"/>
</dbReference>
<dbReference type="EMBL" id="VSIX01000138">
    <property type="protein sequence ID" value="TYB30428.1"/>
    <property type="molecule type" value="Genomic_DNA"/>
</dbReference>
<dbReference type="InterPro" id="IPR012340">
    <property type="entry name" value="NA-bd_OB-fold"/>
</dbReference>
<dbReference type="GO" id="GO:0000049">
    <property type="term" value="F:tRNA binding"/>
    <property type="evidence" value="ECO:0007669"/>
    <property type="project" value="UniProtKB-UniRule"/>
</dbReference>
<protein>
    <recommendedName>
        <fullName evidence="4">tRNA-binding domain-containing protein</fullName>
    </recommendedName>
</protein>
<evidence type="ECO:0000259" key="4">
    <source>
        <dbReference type="PROSITE" id="PS50886"/>
    </source>
</evidence>
<sequence>MKVTWKWLNDFIDLSDLNIEKLSDKLGAQGLEVDDVDYPAEKISNVVIGYVKNIEKHPNADNL</sequence>
<evidence type="ECO:0000313" key="5">
    <source>
        <dbReference type="EMBL" id="TYB30428.1"/>
    </source>
</evidence>
<evidence type="ECO:0000256" key="3">
    <source>
        <dbReference type="PROSITE-ProRule" id="PRU00209"/>
    </source>
</evidence>
<evidence type="ECO:0000313" key="6">
    <source>
        <dbReference type="Proteomes" id="UP000324143"/>
    </source>
</evidence>
<comment type="caution">
    <text evidence="5">The sequence shown here is derived from an EMBL/GenBank/DDBJ whole genome shotgun (WGS) entry which is preliminary data.</text>
</comment>
<feature type="domain" description="TRNA-binding" evidence="4">
    <location>
        <begin position="40"/>
        <end position="63"/>
    </location>
</feature>
<dbReference type="InterPro" id="IPR002547">
    <property type="entry name" value="tRNA-bd_dom"/>
</dbReference>
<dbReference type="PROSITE" id="PS50886">
    <property type="entry name" value="TRBD"/>
    <property type="match status" value="1"/>
</dbReference>
<proteinExistence type="predicted"/>
<dbReference type="Gene3D" id="3.30.56.10">
    <property type="match status" value="1"/>
</dbReference>
<feature type="non-terminal residue" evidence="5">
    <location>
        <position position="63"/>
    </location>
</feature>
<keyword evidence="6" id="KW-1185">Reference proteome</keyword>
<accession>A0A5D0MGQ4</accession>
<keyword evidence="1 3" id="KW-0820">tRNA-binding</keyword>
<organism evidence="5 6">
    <name type="scientific">Candidatus Mcinerneyibacterium aminivorans</name>
    <dbReference type="NCBI Taxonomy" id="2703815"/>
    <lineage>
        <taxon>Bacteria</taxon>
        <taxon>Candidatus Macinerneyibacteriota</taxon>
        <taxon>Candidatus Mcinerneyibacteria</taxon>
        <taxon>Candidatus Mcinerneyibacteriales</taxon>
        <taxon>Candidatus Mcinerneyibacteriaceae</taxon>
        <taxon>Candidatus Mcinerneyibacterium</taxon>
    </lineage>
</organism>
<evidence type="ECO:0000256" key="2">
    <source>
        <dbReference type="ARBA" id="ARBA00022884"/>
    </source>
</evidence>